<accession>A0A1B1BLB6</accession>
<gene>
    <name evidence="2" type="ORF">PA27867_2499</name>
</gene>
<evidence type="ECO:0000313" key="3">
    <source>
        <dbReference type="Proteomes" id="UP000092582"/>
    </source>
</evidence>
<keyword evidence="1" id="KW-0812">Transmembrane</keyword>
<feature type="transmembrane region" description="Helical" evidence="1">
    <location>
        <begin position="41"/>
        <end position="58"/>
    </location>
</feature>
<dbReference type="RefSeq" id="WP_157109215.1">
    <property type="nucleotide sequence ID" value="NZ_CP016282.1"/>
</dbReference>
<evidence type="ECO:0000256" key="1">
    <source>
        <dbReference type="SAM" id="Phobius"/>
    </source>
</evidence>
<name>A0A1B1BLB6_9MICO</name>
<keyword evidence="1" id="KW-0472">Membrane</keyword>
<dbReference type="EMBL" id="CP016282">
    <property type="protein sequence ID" value="ANP73447.1"/>
    <property type="molecule type" value="Genomic_DNA"/>
</dbReference>
<proteinExistence type="predicted"/>
<dbReference type="OrthoDB" id="5118271at2"/>
<keyword evidence="1" id="KW-1133">Transmembrane helix</keyword>
<evidence type="ECO:0000313" key="2">
    <source>
        <dbReference type="EMBL" id="ANP73447.1"/>
    </source>
</evidence>
<keyword evidence="3" id="KW-1185">Reference proteome</keyword>
<sequence precursor="true">MKRSTPRFLVFLAVLVISSCVLILTLPASLGAGASIRAWIPITVGALAAVSAVMAWLVRPKWNAG</sequence>
<reference evidence="2 3" key="1">
    <citation type="submission" date="2016-06" db="EMBL/GenBank/DDBJ databases">
        <title>Genome sequencing of Cryobacterium arcticum PAMC 27867.</title>
        <authorList>
            <person name="Lee J."/>
            <person name="Kim O.-S."/>
        </authorList>
    </citation>
    <scope>NUCLEOTIDE SEQUENCE [LARGE SCALE GENOMIC DNA]</scope>
    <source>
        <strain evidence="2 3">PAMC 27867</strain>
    </source>
</reference>
<dbReference type="PROSITE" id="PS51257">
    <property type="entry name" value="PROKAR_LIPOPROTEIN"/>
    <property type="match status" value="1"/>
</dbReference>
<protein>
    <submittedName>
        <fullName evidence="2">Uncharacterized protein</fullName>
    </submittedName>
</protein>
<organism evidence="2 3">
    <name type="scientific">Cryobacterium arcticum</name>
    <dbReference type="NCBI Taxonomy" id="670052"/>
    <lineage>
        <taxon>Bacteria</taxon>
        <taxon>Bacillati</taxon>
        <taxon>Actinomycetota</taxon>
        <taxon>Actinomycetes</taxon>
        <taxon>Micrococcales</taxon>
        <taxon>Microbacteriaceae</taxon>
        <taxon>Cryobacterium</taxon>
    </lineage>
</organism>
<dbReference type="KEGG" id="cart:PA27867_2499"/>
<dbReference type="Proteomes" id="UP000092582">
    <property type="component" value="Chromosome 1"/>
</dbReference>
<dbReference type="AlphaFoldDB" id="A0A1B1BLB6"/>